<feature type="domain" description="EF-hand" evidence="2">
    <location>
        <begin position="1"/>
        <end position="32"/>
    </location>
</feature>
<dbReference type="InterPro" id="IPR018247">
    <property type="entry name" value="EF_Hand_1_Ca_BS"/>
</dbReference>
<dbReference type="InterPro" id="IPR011992">
    <property type="entry name" value="EF-hand-dom_pair"/>
</dbReference>
<proteinExistence type="predicted"/>
<sequence length="104" mass="12003">MLIALFEGIDFNHTGTIDYSEFLAACLARKEGMKREYAELIFDLVDREHRGKISVEDLHVFFGESIPIEEIEAIIQRTFGEKRDELTQPDLERIMNTKVRITAG</sequence>
<organism evidence="3">
    <name type="scientific">Blastocystis hominis</name>
    <dbReference type="NCBI Taxonomy" id="12968"/>
    <lineage>
        <taxon>Eukaryota</taxon>
        <taxon>Sar</taxon>
        <taxon>Stramenopiles</taxon>
        <taxon>Bigyra</taxon>
        <taxon>Opalozoa</taxon>
        <taxon>Opalinata</taxon>
        <taxon>Blastocystidae</taxon>
        <taxon>Blastocystis</taxon>
    </lineage>
</organism>
<dbReference type="PROSITE" id="PS50222">
    <property type="entry name" value="EF_HAND_2"/>
    <property type="match status" value="2"/>
</dbReference>
<dbReference type="GeneID" id="24922526"/>
<dbReference type="AlphaFoldDB" id="D8M249"/>
<dbReference type="Proteomes" id="UP000008312">
    <property type="component" value="Unassembled WGS sequence"/>
</dbReference>
<evidence type="ECO:0000313" key="4">
    <source>
        <dbReference type="Proteomes" id="UP000008312"/>
    </source>
</evidence>
<evidence type="ECO:0000259" key="2">
    <source>
        <dbReference type="PROSITE" id="PS50222"/>
    </source>
</evidence>
<reference evidence="3" key="1">
    <citation type="submission" date="2010-02" db="EMBL/GenBank/DDBJ databases">
        <title>Sequencing and annotation of the Blastocystis hominis genome.</title>
        <authorList>
            <person name="Wincker P."/>
        </authorList>
    </citation>
    <scope>NUCLEOTIDE SEQUENCE</scope>
    <source>
        <strain evidence="3">Singapore isolate B</strain>
    </source>
</reference>
<keyword evidence="4" id="KW-1185">Reference proteome</keyword>
<dbReference type="Pfam" id="PF13499">
    <property type="entry name" value="EF-hand_7"/>
    <property type="match status" value="1"/>
</dbReference>
<evidence type="ECO:0000256" key="1">
    <source>
        <dbReference type="ARBA" id="ARBA00022837"/>
    </source>
</evidence>
<dbReference type="SMART" id="SM00054">
    <property type="entry name" value="EFh"/>
    <property type="match status" value="2"/>
</dbReference>
<dbReference type="Gene3D" id="1.10.238.10">
    <property type="entry name" value="EF-hand"/>
    <property type="match status" value="2"/>
</dbReference>
<dbReference type="SUPFAM" id="SSF47473">
    <property type="entry name" value="EF-hand"/>
    <property type="match status" value="1"/>
</dbReference>
<protein>
    <recommendedName>
        <fullName evidence="2">EF-hand domain-containing protein</fullName>
    </recommendedName>
</protein>
<evidence type="ECO:0000313" key="3">
    <source>
        <dbReference type="EMBL" id="CBK22138.2"/>
    </source>
</evidence>
<accession>D8M249</accession>
<dbReference type="EMBL" id="FN668647">
    <property type="protein sequence ID" value="CBK22138.2"/>
    <property type="molecule type" value="Genomic_DNA"/>
</dbReference>
<dbReference type="GO" id="GO:0005509">
    <property type="term" value="F:calcium ion binding"/>
    <property type="evidence" value="ECO:0007669"/>
    <property type="project" value="InterPro"/>
</dbReference>
<feature type="domain" description="EF-hand" evidence="2">
    <location>
        <begin position="33"/>
        <end position="68"/>
    </location>
</feature>
<keyword evidence="1" id="KW-0106">Calcium</keyword>
<dbReference type="InParanoid" id="D8M249"/>
<name>D8M249_BLAHO</name>
<dbReference type="PROSITE" id="PS00018">
    <property type="entry name" value="EF_HAND_1"/>
    <property type="match status" value="1"/>
</dbReference>
<dbReference type="RefSeq" id="XP_012896186.1">
    <property type="nucleotide sequence ID" value="XM_013040732.1"/>
</dbReference>
<dbReference type="InterPro" id="IPR002048">
    <property type="entry name" value="EF_hand_dom"/>
</dbReference>
<dbReference type="OrthoDB" id="40902at2759"/>
<gene>
    <name evidence="3" type="ORF">GSBLH_T00006401001</name>
</gene>